<organism evidence="1 2">
    <name type="scientific">Chionoecetes opilio</name>
    <name type="common">Atlantic snow crab</name>
    <name type="synonym">Cancer opilio</name>
    <dbReference type="NCBI Taxonomy" id="41210"/>
    <lineage>
        <taxon>Eukaryota</taxon>
        <taxon>Metazoa</taxon>
        <taxon>Ecdysozoa</taxon>
        <taxon>Arthropoda</taxon>
        <taxon>Crustacea</taxon>
        <taxon>Multicrustacea</taxon>
        <taxon>Malacostraca</taxon>
        <taxon>Eumalacostraca</taxon>
        <taxon>Eucarida</taxon>
        <taxon>Decapoda</taxon>
        <taxon>Pleocyemata</taxon>
        <taxon>Brachyura</taxon>
        <taxon>Eubrachyura</taxon>
        <taxon>Majoidea</taxon>
        <taxon>Majidae</taxon>
        <taxon>Chionoecetes</taxon>
    </lineage>
</organism>
<reference evidence="1" key="1">
    <citation type="submission" date="2020-07" db="EMBL/GenBank/DDBJ databases">
        <title>The High-quality genome of the commercially important snow crab, Chionoecetes opilio.</title>
        <authorList>
            <person name="Jeong J.-H."/>
            <person name="Ryu S."/>
        </authorList>
    </citation>
    <scope>NUCLEOTIDE SEQUENCE</scope>
    <source>
        <strain evidence="1">MADBK_172401_WGS</strain>
        <tissue evidence="1">Digestive gland</tissue>
    </source>
</reference>
<gene>
    <name evidence="1" type="ORF">GWK47_035606</name>
</gene>
<dbReference type="Proteomes" id="UP000770661">
    <property type="component" value="Unassembled WGS sequence"/>
</dbReference>
<accession>A0A8J4YFA7</accession>
<evidence type="ECO:0000313" key="1">
    <source>
        <dbReference type="EMBL" id="KAG0726953.1"/>
    </source>
</evidence>
<sequence>MRALSGNWLGACAAFPATWCVHQRGAVREVLGPVFGNRGRWPRPSWPGKRPCWGRGRRPQFPQRRSVDCANVLCRLRKRPSSGMHSSSSAGTSRTAVSLHNFPPSASWRAASKVQYITLRASTLSIKGTCLIDLPFQRPVTEAFPSTSLVACTPRG</sequence>
<proteinExistence type="predicted"/>
<name>A0A8J4YFA7_CHIOP</name>
<dbReference type="AlphaFoldDB" id="A0A8J4YFA7"/>
<dbReference type="EMBL" id="JACEEZ010003856">
    <property type="protein sequence ID" value="KAG0726953.1"/>
    <property type="molecule type" value="Genomic_DNA"/>
</dbReference>
<protein>
    <submittedName>
        <fullName evidence="1">Uncharacterized protein</fullName>
    </submittedName>
</protein>
<keyword evidence="2" id="KW-1185">Reference proteome</keyword>
<comment type="caution">
    <text evidence="1">The sequence shown here is derived from an EMBL/GenBank/DDBJ whole genome shotgun (WGS) entry which is preliminary data.</text>
</comment>
<evidence type="ECO:0000313" key="2">
    <source>
        <dbReference type="Proteomes" id="UP000770661"/>
    </source>
</evidence>